<evidence type="ECO:0008006" key="11">
    <source>
        <dbReference type="Google" id="ProtNLM"/>
    </source>
</evidence>
<evidence type="ECO:0000259" key="6">
    <source>
        <dbReference type="Pfam" id="PF24883"/>
    </source>
</evidence>
<reference evidence="9" key="2">
    <citation type="submission" date="2020-11" db="EMBL/GenBank/DDBJ databases">
        <authorList>
            <person name="McCartney M.A."/>
            <person name="Auch B."/>
            <person name="Kono T."/>
            <person name="Mallez S."/>
            <person name="Becker A."/>
            <person name="Gohl D.M."/>
            <person name="Silverstein K.A.T."/>
            <person name="Koren S."/>
            <person name="Bechman K.B."/>
            <person name="Herman A."/>
            <person name="Abrahante J.E."/>
            <person name="Garbe J."/>
        </authorList>
    </citation>
    <scope>NUCLEOTIDE SEQUENCE</scope>
    <source>
        <strain evidence="9">Duluth1</strain>
        <tissue evidence="9">Whole animal</tissue>
    </source>
</reference>
<keyword evidence="1" id="KW-0597">Phosphoprotein</keyword>
<dbReference type="InterPro" id="IPR058056">
    <property type="entry name" value="WH_TANC1/2"/>
</dbReference>
<dbReference type="PROSITE" id="PS50088">
    <property type="entry name" value="ANK_REPEAT"/>
    <property type="match status" value="17"/>
</dbReference>
<feature type="repeat" description="ANK" evidence="4">
    <location>
        <begin position="978"/>
        <end position="1010"/>
    </location>
</feature>
<keyword evidence="2" id="KW-0677">Repeat</keyword>
<gene>
    <name evidence="9" type="ORF">DPMN_107713</name>
</gene>
<feature type="domain" description="TANC1/2-like AAA+ ATPase lid" evidence="7">
    <location>
        <begin position="217"/>
        <end position="300"/>
    </location>
</feature>
<feature type="repeat" description="ANK" evidence="4">
    <location>
        <begin position="1011"/>
        <end position="1043"/>
    </location>
</feature>
<name>A0A9D4QL74_DREPO</name>
<keyword evidence="10" id="KW-1185">Reference proteome</keyword>
<feature type="repeat" description="ANK" evidence="4">
    <location>
        <begin position="676"/>
        <end position="713"/>
    </location>
</feature>
<dbReference type="Proteomes" id="UP000828390">
    <property type="component" value="Unassembled WGS sequence"/>
</dbReference>
<feature type="repeat" description="ANK" evidence="4">
    <location>
        <begin position="511"/>
        <end position="543"/>
    </location>
</feature>
<feature type="compositionally biased region" description="Polar residues" evidence="5">
    <location>
        <begin position="1362"/>
        <end position="1382"/>
    </location>
</feature>
<proteinExistence type="predicted"/>
<feature type="repeat" description="ANK" evidence="4">
    <location>
        <begin position="544"/>
        <end position="576"/>
    </location>
</feature>
<evidence type="ECO:0000256" key="3">
    <source>
        <dbReference type="ARBA" id="ARBA00023043"/>
    </source>
</evidence>
<sequence length="1411" mass="154916">MTACLLKEKRFFCREWAFSKINHCLENRPSAKTSGALIMGGPGCGKTALCCELVWPTNPGGKQISLSKRLLSYHFCQAHDIQSLSVPVFIHNMVEQLMCSDLMSGYSDIVKSTGIQKLLHNRNFDTNLDELFKEAVIFPLSNMDPPEQTMFMLVDSIDESYLHVTNEHDDCSKTIAELLAKHHAMLPKWLLLVCSSRKQNKTISRMFTGFRKISIDDLRKTHVVRDVQQYILCRLDQEEELRQHLSRETAEMLNQLHIKSNGCFLYLEKVLDGVAESFIMLREIREIPGTLNGLYLWLCQRLFVRKQFSKVKAILEVILAARQPLTEIELFGCAQIKNTVLLKEEFEKHMKLLSKILITSTDGTRIVFHHSFAEWLLDVKHCTQKYLCNASEGHGMLSLYATLHGSKLSPGEVQNFAAHIVKSNLHTSIDHNHLVQWLLLSGANVEKCLCVGFAKDQKVLKLLLDAGAEMPSESNTDAASMKESLTLESQIQSPKISEKDIDDNIDLTDANGRTLLHKAAYKGDLHLVQLLLLKGANIEALDKSNQTPLNLAAKQGFSEVVSALVEVGALVDHTDEEGWTALRSAAWGGHTGVVAVLLSAGANVNCADNDHRTALRAAAWGGHEDIVVKLLESGADANKADNEKRTALIAAAYMGHTEIVEHLLNRGANIDHEDCDGRTALSVASLCIPASKGHERVVSLLLERGAKVDHQDKDGLTPLLVAAYEGHQEVCEMLLEWDADVDHSDKNGRTPLLAAASMGHENIVRQLLFWNSAVDTIDSEGRTVLSIAAAQGNAGIVKLLLERGLDEMHRDNAGMTPLHMAAYEGHKRIASLLIEHLAKVNEIDNEGRIPLHLAAQEGHLPVVEILVEKHSNVNQRSHDGKTPLRCSAMEGHKQVVEYLLSVSADINYCDADGRSTLYVLALENKHEMAEVLIKRGAVLDSVDLEGRTALHVAAWQGHYEIINLICRLGAAVDAVDNDRRTALQTAAWQGHHRVVQYLLDSGALVDHTCNQGATALCIAAQEGHDTVVRVLLQYKANPNHADQYGRTPMKVALKSGHINVIKLLEEYGAVVPSGCKSRSSSSTSCNSTETRPCAPASETAILTVHSSVTISSNAPAVINGTLFSNSPSDSPDSTSDRRKSVLSNNSSKSSSYLTSSTNQSSLSSAMTCSQTQATDSDCMTFTQQLQQCSMSRNRTRPISRLLSPVSEPHSPVQSPDGSPMVTVRPKCLLSGLTIASNSQNVPNKNNESSFNKLKLSANINITMNPYNADISDEEVWKVNPFHPNTGLKTGLQLLESQRKKTPEQPSKPFMGQSALEMRSPEMRRKRNGIVTNPNHKAAKGGINSIGHMKKLAQLENSHRGDSQSLTSSDGSLPHNSTASMNGSGDRRACAVRPNGLPLKKETPLPTDSFCC</sequence>
<feature type="repeat" description="ANK" evidence="4">
    <location>
        <begin position="747"/>
        <end position="779"/>
    </location>
</feature>
<feature type="region of interest" description="Disordered" evidence="5">
    <location>
        <begin position="1355"/>
        <end position="1411"/>
    </location>
</feature>
<dbReference type="Pfam" id="PF13637">
    <property type="entry name" value="Ank_4"/>
    <property type="match status" value="1"/>
</dbReference>
<dbReference type="SUPFAM" id="SSF48403">
    <property type="entry name" value="Ankyrin repeat"/>
    <property type="match status" value="2"/>
</dbReference>
<dbReference type="InterPro" id="IPR036770">
    <property type="entry name" value="Ankyrin_rpt-contain_sf"/>
</dbReference>
<dbReference type="PANTHER" id="PTHR24133">
    <property type="entry name" value="ANKYRIN DOMAIN-CONTAINING"/>
    <property type="match status" value="1"/>
</dbReference>
<organism evidence="9 10">
    <name type="scientific">Dreissena polymorpha</name>
    <name type="common">Zebra mussel</name>
    <name type="synonym">Mytilus polymorpha</name>
    <dbReference type="NCBI Taxonomy" id="45954"/>
    <lineage>
        <taxon>Eukaryota</taxon>
        <taxon>Metazoa</taxon>
        <taxon>Spiralia</taxon>
        <taxon>Lophotrochozoa</taxon>
        <taxon>Mollusca</taxon>
        <taxon>Bivalvia</taxon>
        <taxon>Autobranchia</taxon>
        <taxon>Heteroconchia</taxon>
        <taxon>Euheterodonta</taxon>
        <taxon>Imparidentia</taxon>
        <taxon>Neoheterodontei</taxon>
        <taxon>Myida</taxon>
        <taxon>Dreissenoidea</taxon>
        <taxon>Dreissenidae</taxon>
        <taxon>Dreissena</taxon>
    </lineage>
</organism>
<dbReference type="PRINTS" id="PR01415">
    <property type="entry name" value="ANKYRIN"/>
</dbReference>
<evidence type="ECO:0000313" key="10">
    <source>
        <dbReference type="Proteomes" id="UP000828390"/>
    </source>
</evidence>
<feature type="repeat" description="ANK" evidence="4">
    <location>
        <begin position="813"/>
        <end position="845"/>
    </location>
</feature>
<dbReference type="OrthoDB" id="427518at2759"/>
<feature type="compositionally biased region" description="Low complexity" evidence="5">
    <location>
        <begin position="1124"/>
        <end position="1133"/>
    </location>
</feature>
<evidence type="ECO:0000259" key="8">
    <source>
        <dbReference type="Pfam" id="PF25521"/>
    </source>
</evidence>
<dbReference type="InterPro" id="IPR052391">
    <property type="entry name" value="E3_Ligase-Neurotoxin"/>
</dbReference>
<feature type="repeat" description="ANK" evidence="4">
    <location>
        <begin position="879"/>
        <end position="911"/>
    </location>
</feature>
<dbReference type="Gene3D" id="1.25.40.20">
    <property type="entry name" value="Ankyrin repeat-containing domain"/>
    <property type="match status" value="5"/>
</dbReference>
<feature type="repeat" description="ANK" evidence="4">
    <location>
        <begin position="780"/>
        <end position="812"/>
    </location>
</feature>
<feature type="repeat" description="ANK" evidence="4">
    <location>
        <begin position="912"/>
        <end position="944"/>
    </location>
</feature>
<evidence type="ECO:0000259" key="7">
    <source>
        <dbReference type="Pfam" id="PF25520"/>
    </source>
</evidence>
<feature type="repeat" description="ANK" evidence="4">
    <location>
        <begin position="643"/>
        <end position="675"/>
    </location>
</feature>
<dbReference type="PROSITE" id="PS50297">
    <property type="entry name" value="ANK_REP_REGION"/>
    <property type="match status" value="16"/>
</dbReference>
<comment type="caution">
    <text evidence="9">The sequence shown here is derived from an EMBL/GenBank/DDBJ whole genome shotgun (WGS) entry which is preliminary data.</text>
</comment>
<dbReference type="Pfam" id="PF24883">
    <property type="entry name" value="NPHP3_N"/>
    <property type="match status" value="1"/>
</dbReference>
<feature type="domain" description="Nephrocystin 3-like N-terminal" evidence="6">
    <location>
        <begin position="32"/>
        <end position="197"/>
    </location>
</feature>
<feature type="repeat" description="ANK" evidence="4">
    <location>
        <begin position="610"/>
        <end position="642"/>
    </location>
</feature>
<dbReference type="InterPro" id="IPR056884">
    <property type="entry name" value="NPHP3-like_N"/>
</dbReference>
<dbReference type="EMBL" id="JAIWYP010000004">
    <property type="protein sequence ID" value="KAH3834390.1"/>
    <property type="molecule type" value="Genomic_DNA"/>
</dbReference>
<feature type="region of interest" description="Disordered" evidence="5">
    <location>
        <begin position="1202"/>
        <end position="1221"/>
    </location>
</feature>
<evidence type="ECO:0000256" key="5">
    <source>
        <dbReference type="SAM" id="MobiDB-lite"/>
    </source>
</evidence>
<accession>A0A9D4QL74</accession>
<dbReference type="SMART" id="SM00248">
    <property type="entry name" value="ANK"/>
    <property type="match status" value="18"/>
</dbReference>
<dbReference type="InterPro" id="IPR058018">
    <property type="entry name" value="AAA_lid_TANC1/2"/>
</dbReference>
<reference evidence="9" key="1">
    <citation type="journal article" date="2019" name="bioRxiv">
        <title>The Genome of the Zebra Mussel, Dreissena polymorpha: A Resource for Invasive Species Research.</title>
        <authorList>
            <person name="McCartney M.A."/>
            <person name="Auch B."/>
            <person name="Kono T."/>
            <person name="Mallez S."/>
            <person name="Zhang Y."/>
            <person name="Obille A."/>
            <person name="Becker A."/>
            <person name="Abrahante J.E."/>
            <person name="Garbe J."/>
            <person name="Badalamenti J.P."/>
            <person name="Herman A."/>
            <person name="Mangelson H."/>
            <person name="Liachko I."/>
            <person name="Sullivan S."/>
            <person name="Sone E.D."/>
            <person name="Koren S."/>
            <person name="Silverstein K.A.T."/>
            <person name="Beckman K.B."/>
            <person name="Gohl D.M."/>
        </authorList>
    </citation>
    <scope>NUCLEOTIDE SEQUENCE</scope>
    <source>
        <strain evidence="9">Duluth1</strain>
        <tissue evidence="9">Whole animal</tissue>
    </source>
</reference>
<evidence type="ECO:0000313" key="9">
    <source>
        <dbReference type="EMBL" id="KAH3834390.1"/>
    </source>
</evidence>
<feature type="repeat" description="ANK" evidence="4">
    <location>
        <begin position="577"/>
        <end position="609"/>
    </location>
</feature>
<dbReference type="Pfam" id="PF25520">
    <property type="entry name" value="AAA_lid_TANC1"/>
    <property type="match status" value="1"/>
</dbReference>
<feature type="repeat" description="ANK" evidence="4">
    <location>
        <begin position="945"/>
        <end position="977"/>
    </location>
</feature>
<feature type="compositionally biased region" description="Low complexity" evidence="5">
    <location>
        <begin position="1141"/>
        <end position="1158"/>
    </location>
</feature>
<feature type="domain" description="TANC1/2-like winged helix" evidence="8">
    <location>
        <begin position="301"/>
        <end position="438"/>
    </location>
</feature>
<dbReference type="Pfam" id="PF12796">
    <property type="entry name" value="Ank_2"/>
    <property type="match status" value="5"/>
</dbReference>
<feature type="region of interest" description="Disordered" evidence="5">
    <location>
        <begin position="1122"/>
        <end position="1158"/>
    </location>
</feature>
<dbReference type="Pfam" id="PF25521">
    <property type="entry name" value="WHD_TANC1"/>
    <property type="match status" value="1"/>
</dbReference>
<evidence type="ECO:0000256" key="4">
    <source>
        <dbReference type="PROSITE-ProRule" id="PRU00023"/>
    </source>
</evidence>
<protein>
    <recommendedName>
        <fullName evidence="11">Ankyrin repeat domain-containing protein 50</fullName>
    </recommendedName>
</protein>
<keyword evidence="3 4" id="KW-0040">ANK repeat</keyword>
<dbReference type="PANTHER" id="PTHR24133:SF40">
    <property type="entry name" value="ANKYRIN REPEAT DOMAIN 44"/>
    <property type="match status" value="1"/>
</dbReference>
<feature type="repeat" description="ANK" evidence="4">
    <location>
        <begin position="1044"/>
        <end position="1069"/>
    </location>
</feature>
<evidence type="ECO:0000256" key="2">
    <source>
        <dbReference type="ARBA" id="ARBA00022737"/>
    </source>
</evidence>
<feature type="region of interest" description="Disordered" evidence="5">
    <location>
        <begin position="1072"/>
        <end position="1092"/>
    </location>
</feature>
<feature type="repeat" description="ANK" evidence="4">
    <location>
        <begin position="846"/>
        <end position="878"/>
    </location>
</feature>
<evidence type="ECO:0000256" key="1">
    <source>
        <dbReference type="ARBA" id="ARBA00022553"/>
    </source>
</evidence>
<dbReference type="Pfam" id="PF00023">
    <property type="entry name" value="Ank"/>
    <property type="match status" value="2"/>
</dbReference>
<feature type="repeat" description="ANK" evidence="4">
    <location>
        <begin position="714"/>
        <end position="746"/>
    </location>
</feature>
<feature type="compositionally biased region" description="Low complexity" evidence="5">
    <location>
        <begin position="1073"/>
        <end position="1087"/>
    </location>
</feature>
<dbReference type="InterPro" id="IPR002110">
    <property type="entry name" value="Ankyrin_rpt"/>
</dbReference>